<dbReference type="Pfam" id="PF18153">
    <property type="entry name" value="Cap15_CD_rec"/>
    <property type="match status" value="1"/>
</dbReference>
<dbReference type="RefSeq" id="WP_199287080.1">
    <property type="nucleotide sequence ID" value="NZ_AP024911.1"/>
</dbReference>
<dbReference type="InterPro" id="IPR041208">
    <property type="entry name" value="Cap15"/>
</dbReference>
<accession>A0ABV7C5N5</accession>
<evidence type="ECO:0000313" key="2">
    <source>
        <dbReference type="EMBL" id="MFC3022704.1"/>
    </source>
</evidence>
<proteinExistence type="predicted"/>
<dbReference type="EMBL" id="JBHRSE010000016">
    <property type="protein sequence ID" value="MFC3022704.1"/>
    <property type="molecule type" value="Genomic_DNA"/>
</dbReference>
<dbReference type="Proteomes" id="UP001595384">
    <property type="component" value="Unassembled WGS sequence"/>
</dbReference>
<sequence>MNRPLRISTTYFTSLFFKILKYPDISGQWLCKGISDYQEENAEMIRHNREWEAQITILQSWDKVRIRLETEFSTSDSISAAIIYDEIEEYKVLYSYENKPKDLDHNELRIHRNKTQQLDHLNEVDWPI</sequence>
<protein>
    <recommendedName>
        <fullName evidence="1">CD-NTase-associated protein 15 domain-containing protein</fullName>
    </recommendedName>
</protein>
<name>A0ABV7C5N5_9VIBR</name>
<keyword evidence="3" id="KW-1185">Reference proteome</keyword>
<comment type="caution">
    <text evidence="2">The sequence shown here is derived from an EMBL/GenBank/DDBJ whole genome shotgun (WGS) entry which is preliminary data.</text>
</comment>
<evidence type="ECO:0000259" key="1">
    <source>
        <dbReference type="Pfam" id="PF18153"/>
    </source>
</evidence>
<organism evidence="2 3">
    <name type="scientific">Vibrio zhugei</name>
    <dbReference type="NCBI Taxonomy" id="2479546"/>
    <lineage>
        <taxon>Bacteria</taxon>
        <taxon>Pseudomonadati</taxon>
        <taxon>Pseudomonadota</taxon>
        <taxon>Gammaproteobacteria</taxon>
        <taxon>Vibrionales</taxon>
        <taxon>Vibrionaceae</taxon>
        <taxon>Vibrio</taxon>
    </lineage>
</organism>
<evidence type="ECO:0000313" key="3">
    <source>
        <dbReference type="Proteomes" id="UP001595384"/>
    </source>
</evidence>
<gene>
    <name evidence="2" type="ORF">ACFODT_02510</name>
</gene>
<feature type="domain" description="CD-NTase-associated protein 15" evidence="1">
    <location>
        <begin position="20"/>
        <end position="115"/>
    </location>
</feature>
<reference evidence="3" key="1">
    <citation type="journal article" date="2019" name="Int. J. Syst. Evol. Microbiol.">
        <title>The Global Catalogue of Microorganisms (GCM) 10K type strain sequencing project: providing services to taxonomists for standard genome sequencing and annotation.</title>
        <authorList>
            <consortium name="The Broad Institute Genomics Platform"/>
            <consortium name="The Broad Institute Genome Sequencing Center for Infectious Disease"/>
            <person name="Wu L."/>
            <person name="Ma J."/>
        </authorList>
    </citation>
    <scope>NUCLEOTIDE SEQUENCE [LARGE SCALE GENOMIC DNA]</scope>
    <source>
        <strain evidence="3">KCTC 62784</strain>
    </source>
</reference>